<organism evidence="3 4">
    <name type="scientific">Geotrypetes seraphini</name>
    <name type="common">Gaboon caecilian</name>
    <name type="synonym">Caecilia seraphini</name>
    <dbReference type="NCBI Taxonomy" id="260995"/>
    <lineage>
        <taxon>Eukaryota</taxon>
        <taxon>Metazoa</taxon>
        <taxon>Chordata</taxon>
        <taxon>Craniata</taxon>
        <taxon>Vertebrata</taxon>
        <taxon>Euteleostomi</taxon>
        <taxon>Amphibia</taxon>
        <taxon>Gymnophiona</taxon>
        <taxon>Geotrypetes</taxon>
    </lineage>
</organism>
<dbReference type="Pfam" id="PF22067">
    <property type="entry name" value="Cep192_D3"/>
    <property type="match status" value="1"/>
</dbReference>
<dbReference type="AlphaFoldDB" id="A0A6P8R4Q0"/>
<dbReference type="GO" id="GO:0003341">
    <property type="term" value="P:cilium movement"/>
    <property type="evidence" value="ECO:0007669"/>
    <property type="project" value="InterPro"/>
</dbReference>
<dbReference type="KEGG" id="gsh:117361601"/>
<evidence type="ECO:0000313" key="3">
    <source>
        <dbReference type="Proteomes" id="UP000515159"/>
    </source>
</evidence>
<evidence type="ECO:0000259" key="2">
    <source>
        <dbReference type="Pfam" id="PF22067"/>
    </source>
</evidence>
<dbReference type="GO" id="GO:0044458">
    <property type="term" value="P:motile cilium assembly"/>
    <property type="evidence" value="ECO:0007669"/>
    <property type="project" value="TreeGrafter"/>
</dbReference>
<evidence type="ECO:0000313" key="4">
    <source>
        <dbReference type="RefSeq" id="XP_033803060.1"/>
    </source>
</evidence>
<proteinExistence type="predicted"/>
<feature type="domain" description="Cep192-like" evidence="2">
    <location>
        <begin position="164"/>
        <end position="239"/>
    </location>
</feature>
<name>A0A6P8R4Q0_GEOSA</name>
<feature type="compositionally biased region" description="Low complexity" evidence="1">
    <location>
        <begin position="815"/>
        <end position="828"/>
    </location>
</feature>
<dbReference type="FunCoup" id="A0A6P8R4Q0">
    <property type="interactions" value="89"/>
</dbReference>
<gene>
    <name evidence="4" type="primary">CFAP221</name>
</gene>
<dbReference type="InterPro" id="IPR029676">
    <property type="entry name" value="CFAP221"/>
</dbReference>
<dbReference type="PANTHER" id="PTHR46500:SF1">
    <property type="entry name" value="CILIA- AND FLAGELLA-ASSOCIATED PROTEIN 221"/>
    <property type="match status" value="1"/>
</dbReference>
<dbReference type="InterPro" id="IPR013783">
    <property type="entry name" value="Ig-like_fold"/>
</dbReference>
<dbReference type="InParanoid" id="A0A6P8R4Q0"/>
<feature type="region of interest" description="Disordered" evidence="1">
    <location>
        <begin position="808"/>
        <end position="832"/>
    </location>
</feature>
<keyword evidence="4" id="KW-0969">Cilium</keyword>
<keyword evidence="4" id="KW-0282">Flagellum</keyword>
<accession>A0A6P8R4Q0</accession>
<dbReference type="PANTHER" id="PTHR46500">
    <property type="entry name" value="CILIA- AND FLAGELLA-ASSOCIATED PROTEIN 221"/>
    <property type="match status" value="1"/>
</dbReference>
<dbReference type="OrthoDB" id="5538672at2759"/>
<dbReference type="GO" id="GO:0097729">
    <property type="term" value="C:9+2 motile cilium"/>
    <property type="evidence" value="ECO:0007669"/>
    <property type="project" value="TreeGrafter"/>
</dbReference>
<keyword evidence="4" id="KW-0966">Cell projection</keyword>
<protein>
    <submittedName>
        <fullName evidence="4">Cilia- and flagella-associated protein 221 isoform X1</fullName>
    </submittedName>
</protein>
<dbReference type="RefSeq" id="XP_033803060.1">
    <property type="nucleotide sequence ID" value="XM_033947169.1"/>
</dbReference>
<dbReference type="Gene3D" id="2.60.40.10">
    <property type="entry name" value="Immunoglobulins"/>
    <property type="match status" value="2"/>
</dbReference>
<dbReference type="Proteomes" id="UP000515159">
    <property type="component" value="Chromosome 5"/>
</dbReference>
<reference evidence="4" key="1">
    <citation type="submission" date="2025-08" db="UniProtKB">
        <authorList>
            <consortium name="RefSeq"/>
        </authorList>
    </citation>
    <scope>IDENTIFICATION</scope>
</reference>
<dbReference type="GeneID" id="117361601"/>
<dbReference type="CTD" id="200373"/>
<evidence type="ECO:0000256" key="1">
    <source>
        <dbReference type="SAM" id="MobiDB-lite"/>
    </source>
</evidence>
<sequence length="859" mass="97770">MEVIQPNPLDLSCGESMFKKVPALLLDSLVEEPKRLNVPNHLLETKVYAKLVKNKVVEAEPGVLHFGGYEIGKLHQQIMNLKNISSEVTDVHIIPPQTIYFQITYRKLRLIPGLSITVTVDFFPDELRYYYDCIRVHCKGDDALLVPIHAYPVMNNVDFPSYINLSDVPLGYSKDYVIPLKCSCPIDFEFTITCIHSHPAFTVQPTSGLIPANEQVEIVVRYTPFEYGTAQIKVQVLISQFNSKPYVCVFTGTSYPHLATQHIKEDLENQLAFSKSLKNRLAKSVVEIPRRKTQMKSPPPKAKEIIYQNLKFPVDLSNPYAVATVLIQEPGKLKAKDLRKGLSHPGAEPQNYQMKEAAFEQNVRQNEADEEINNLKWQTTLGKNPISAKLRKNIIDQHKRDEQQYKLYKGEPVEEHEFQRNKVEVCIHRVFRIANQHPSYEPKFDFYTNNLWASRRRILQRFQQAARKILIRCRVNHRLEQLKGLVQHLKELVDRGPESVSKESIADISLKVHKDKDIAVSLQVSQEKVLPFAFPSHPPEKSEDLTEDILLSFSVKPAEVHLKQLLPFFVLTILQRYKVLGYLPLSVQNAIDYRPTNLFRSLRSGPEDDVMMTGLLAEILEGKRKELEEDTTAFKVLPPESLLSPAEYHPLSIFNPAPDFFAFKRSLSYPETDLSYYVCPIPKYTMSQERVGENSIANTQRKFLNREEVIQGLMSWRNFPSVALSSFSSTLSTTSISVVPQRCDHFSTELLPIEGPPTLDGLLDRDKKIIVPASKTTEGEPKVYLTPNMLKAEFTFGEKLYSSLEEVGSELPGGSKTSSFTTTTSPESVAKTSENLQGKVKARLEIMKLKTVNKNLILE</sequence>
<dbReference type="InterPro" id="IPR054089">
    <property type="entry name" value="Cep192-like_D3"/>
</dbReference>
<keyword evidence="3" id="KW-1185">Reference proteome</keyword>